<dbReference type="Gene3D" id="1.10.10.1400">
    <property type="entry name" value="Terminase, small subunit, N-terminal DNA-binding domain, HTH motif"/>
    <property type="match status" value="1"/>
</dbReference>
<organism evidence="1 2">
    <name type="scientific">Wansuia hejianensis</name>
    <dbReference type="NCBI Taxonomy" id="2763667"/>
    <lineage>
        <taxon>Bacteria</taxon>
        <taxon>Bacillati</taxon>
        <taxon>Bacillota</taxon>
        <taxon>Clostridia</taxon>
        <taxon>Lachnospirales</taxon>
        <taxon>Lachnospiraceae</taxon>
        <taxon>Wansuia</taxon>
    </lineage>
</organism>
<gene>
    <name evidence="1" type="ORF">H9Q79_14240</name>
</gene>
<reference evidence="1 2" key="1">
    <citation type="submission" date="2020-08" db="EMBL/GenBank/DDBJ databases">
        <authorList>
            <person name="Liu C."/>
            <person name="Sun Q."/>
        </authorList>
    </citation>
    <scope>NUCLEOTIDE SEQUENCE [LARGE SCALE GENOMIC DNA]</scope>
    <source>
        <strain evidence="1 2">NSJ-29</strain>
    </source>
</reference>
<evidence type="ECO:0000313" key="2">
    <source>
        <dbReference type="Proteomes" id="UP000515860"/>
    </source>
</evidence>
<dbReference type="RefSeq" id="WP_118647223.1">
    <property type="nucleotide sequence ID" value="NZ_CP060635.1"/>
</dbReference>
<dbReference type="Pfam" id="PF03592">
    <property type="entry name" value="Terminase_2"/>
    <property type="match status" value="1"/>
</dbReference>
<dbReference type="Proteomes" id="UP000515860">
    <property type="component" value="Chromosome"/>
</dbReference>
<dbReference type="EMBL" id="CP060635">
    <property type="protein sequence ID" value="QNM08035.1"/>
    <property type="molecule type" value="Genomic_DNA"/>
</dbReference>
<dbReference type="InterPro" id="IPR005335">
    <property type="entry name" value="Terminase_ssu"/>
</dbReference>
<dbReference type="GO" id="GO:0051276">
    <property type="term" value="P:chromosome organization"/>
    <property type="evidence" value="ECO:0007669"/>
    <property type="project" value="InterPro"/>
</dbReference>
<accession>A0A7G9GB53</accession>
<proteinExistence type="predicted"/>
<sequence length="175" mass="19929">MNRKTKLTDKQERFVQELLRGATQRDAYKAAYGCKNWKVSAIDAQASKLLKDPKVAERREALKQRAIDLAGQDAASVRALILETEIAIASADLGKVYELGRDKSGRLTAKIKDLDSLDTRAIQEIRFDPYGRPMIKLYDKQTAIRALKEYYGIEPQEQEQTKIEIELKKAEEADR</sequence>
<dbReference type="AlphaFoldDB" id="A0A7G9GB53"/>
<dbReference type="KEGG" id="whj:H9Q79_14240"/>
<evidence type="ECO:0000313" key="1">
    <source>
        <dbReference type="EMBL" id="QNM08035.1"/>
    </source>
</evidence>
<dbReference type="InterPro" id="IPR038713">
    <property type="entry name" value="Terminase_Gp1_N_sf"/>
</dbReference>
<name>A0A7G9GB53_9FIRM</name>
<keyword evidence="2" id="KW-1185">Reference proteome</keyword>
<protein>
    <submittedName>
        <fullName evidence="1">Terminase small subunit</fullName>
    </submittedName>
</protein>